<protein>
    <submittedName>
        <fullName evidence="1">Rhodanese-like domain-containing protein</fullName>
    </submittedName>
</protein>
<dbReference type="SMART" id="SM00450">
    <property type="entry name" value="RHOD"/>
    <property type="match status" value="1"/>
</dbReference>
<dbReference type="PANTHER" id="PTHR43031">
    <property type="entry name" value="FAD-DEPENDENT OXIDOREDUCTASE"/>
    <property type="match status" value="1"/>
</dbReference>
<dbReference type="PANTHER" id="PTHR43031:SF16">
    <property type="entry name" value="OXIDOREDUCTASE"/>
    <property type="match status" value="1"/>
</dbReference>
<dbReference type="RefSeq" id="WP_157523765.1">
    <property type="nucleotide sequence ID" value="NZ_CP066775.1"/>
</dbReference>
<organism evidence="1 2">
    <name type="scientific">Mucilaginibacter ginkgonis</name>
    <dbReference type="NCBI Taxonomy" id="2682091"/>
    <lineage>
        <taxon>Bacteria</taxon>
        <taxon>Pseudomonadati</taxon>
        <taxon>Bacteroidota</taxon>
        <taxon>Sphingobacteriia</taxon>
        <taxon>Sphingobacteriales</taxon>
        <taxon>Sphingobacteriaceae</taxon>
        <taxon>Mucilaginibacter</taxon>
    </lineage>
</organism>
<keyword evidence="2" id="KW-1185">Reference proteome</keyword>
<sequence length="104" mass="11738">MNNPSINAQEFSQRLNNNESLNILDVREAIEYHTYNIGGQNISVSRLQEDLQTVNFDMEDEVIVICKVGKRSETAQSILIQNGYQNVRNLTGGLLALQKLNSNK</sequence>
<dbReference type="Proteomes" id="UP000429232">
    <property type="component" value="Chromosome"/>
</dbReference>
<evidence type="ECO:0000313" key="1">
    <source>
        <dbReference type="EMBL" id="QQL51192.1"/>
    </source>
</evidence>
<dbReference type="CDD" id="cd00158">
    <property type="entry name" value="RHOD"/>
    <property type="match status" value="1"/>
</dbReference>
<dbReference type="InterPro" id="IPR036873">
    <property type="entry name" value="Rhodanese-like_dom_sf"/>
</dbReference>
<evidence type="ECO:0000313" key="2">
    <source>
        <dbReference type="Proteomes" id="UP000429232"/>
    </source>
</evidence>
<dbReference type="EMBL" id="CP066775">
    <property type="protein sequence ID" value="QQL51192.1"/>
    <property type="molecule type" value="Genomic_DNA"/>
</dbReference>
<accession>A0A6I4I120</accession>
<name>A0A6I4I120_9SPHI</name>
<dbReference type="InterPro" id="IPR001763">
    <property type="entry name" value="Rhodanese-like_dom"/>
</dbReference>
<dbReference type="AlphaFoldDB" id="A0A6I4I120"/>
<dbReference type="KEGG" id="mgik:GO620_007015"/>
<dbReference type="Gene3D" id="3.40.250.10">
    <property type="entry name" value="Rhodanese-like domain"/>
    <property type="match status" value="1"/>
</dbReference>
<dbReference type="Pfam" id="PF00581">
    <property type="entry name" value="Rhodanese"/>
    <property type="match status" value="1"/>
</dbReference>
<gene>
    <name evidence="1" type="ORF">GO620_007015</name>
</gene>
<dbReference type="PROSITE" id="PS50206">
    <property type="entry name" value="RHODANESE_3"/>
    <property type="match status" value="1"/>
</dbReference>
<dbReference type="SUPFAM" id="SSF52821">
    <property type="entry name" value="Rhodanese/Cell cycle control phosphatase"/>
    <property type="match status" value="1"/>
</dbReference>
<proteinExistence type="predicted"/>
<reference evidence="1 2" key="1">
    <citation type="submission" date="2020-12" db="EMBL/GenBank/DDBJ databases">
        <title>HMF7856_wgs.fasta genome submission.</title>
        <authorList>
            <person name="Kang H."/>
            <person name="Kim H."/>
            <person name="Joh K."/>
        </authorList>
    </citation>
    <scope>NUCLEOTIDE SEQUENCE [LARGE SCALE GENOMIC DNA]</scope>
    <source>
        <strain evidence="1 2">HMF7856</strain>
    </source>
</reference>
<dbReference type="InterPro" id="IPR050229">
    <property type="entry name" value="GlpE_sulfurtransferase"/>
</dbReference>